<dbReference type="AlphaFoldDB" id="A0A9Q4C641"/>
<comment type="caution">
    <text evidence="1">The sequence shown here is derived from an EMBL/GenBank/DDBJ whole genome shotgun (WGS) entry which is preliminary data.</text>
</comment>
<keyword evidence="2" id="KW-1185">Reference proteome</keyword>
<sequence>MRPNIDIPWDVHGGVKEYAEKNNISLEQAYTKVLKRGLPASPMADGKIPHSESEDTVFIQAPDGHIARVCTFSNGFRELQEPEIFRTRQRFEDPERVESLLSELARFEFSNTGHWNENHGTFTIHQSNGAWIGSGLRSFFELLQNPDKRNIPVDYEVDTYKNDSAIYICETNNPQIRGIALSASPRFDSDSIEDFHITFITDGGITDNRNIIDYAEAADVDLTTANSWNPDREIASDLDSLELEPMEKLTLKRGRDEEEWVYGIICKNPFFNDEELYEEKFDMDTDTQYPVSMADKVTSYKSMYCKILDHHPVDEEKVYDSRIEIEVTDMSALAPLSGFSVANVYAKATW</sequence>
<dbReference type="Proteomes" id="UP001149411">
    <property type="component" value="Unassembled WGS sequence"/>
</dbReference>
<gene>
    <name evidence="1" type="ORF">EGH25_10520</name>
</gene>
<reference evidence="1" key="1">
    <citation type="submission" date="2022-09" db="EMBL/GenBank/DDBJ databases">
        <title>Haloadaptaus new haloarchaeum isolated from saline soil.</title>
        <authorList>
            <person name="Duran-Viseras A."/>
            <person name="Sanchez-Porro C."/>
            <person name="Ventosa A."/>
        </authorList>
    </citation>
    <scope>NUCLEOTIDE SEQUENCE</scope>
    <source>
        <strain evidence="1">F3-133</strain>
    </source>
</reference>
<dbReference type="EMBL" id="RKLV01000012">
    <property type="protein sequence ID" value="MCX2819782.1"/>
    <property type="molecule type" value="Genomic_DNA"/>
</dbReference>
<proteinExistence type="predicted"/>
<accession>A0A9Q4C641</accession>
<protein>
    <submittedName>
        <fullName evidence="1">Uncharacterized protein</fullName>
    </submittedName>
</protein>
<name>A0A9Q4C641_9EURY</name>
<evidence type="ECO:0000313" key="2">
    <source>
        <dbReference type="Proteomes" id="UP001149411"/>
    </source>
</evidence>
<evidence type="ECO:0000313" key="1">
    <source>
        <dbReference type="EMBL" id="MCX2819782.1"/>
    </source>
</evidence>
<organism evidence="1 2">
    <name type="scientific">Halorutilus salinus</name>
    <dbReference type="NCBI Taxonomy" id="2487751"/>
    <lineage>
        <taxon>Archaea</taxon>
        <taxon>Methanobacteriati</taxon>
        <taxon>Methanobacteriota</taxon>
        <taxon>Stenosarchaea group</taxon>
        <taxon>Halobacteria</taxon>
        <taxon>Halorutilales</taxon>
        <taxon>Halorutilaceae</taxon>
        <taxon>Halorutilus</taxon>
    </lineage>
</organism>
<dbReference type="RefSeq" id="WP_266088363.1">
    <property type="nucleotide sequence ID" value="NZ_RKLV01000012.1"/>
</dbReference>